<dbReference type="Pfam" id="PF00392">
    <property type="entry name" value="GntR"/>
    <property type="match status" value="1"/>
</dbReference>
<dbReference type="InterPro" id="IPR000524">
    <property type="entry name" value="Tscrpt_reg_HTH_GntR"/>
</dbReference>
<dbReference type="Gene3D" id="1.10.10.10">
    <property type="entry name" value="Winged helix-like DNA-binding domain superfamily/Winged helix DNA-binding domain"/>
    <property type="match status" value="1"/>
</dbReference>
<evidence type="ECO:0000256" key="3">
    <source>
        <dbReference type="ARBA" id="ARBA00023163"/>
    </source>
</evidence>
<dbReference type="Proteomes" id="UP000596049">
    <property type="component" value="Chromosome"/>
</dbReference>
<evidence type="ECO:0000256" key="2">
    <source>
        <dbReference type="ARBA" id="ARBA00023125"/>
    </source>
</evidence>
<evidence type="ECO:0000313" key="6">
    <source>
        <dbReference type="Proteomes" id="UP000596049"/>
    </source>
</evidence>
<accession>A0ABX7ANP8</accession>
<dbReference type="EMBL" id="CP067341">
    <property type="protein sequence ID" value="QQP10533.1"/>
    <property type="molecule type" value="Genomic_DNA"/>
</dbReference>
<dbReference type="PANTHER" id="PTHR43537">
    <property type="entry name" value="TRANSCRIPTIONAL REGULATOR, GNTR FAMILY"/>
    <property type="match status" value="1"/>
</dbReference>
<evidence type="ECO:0000313" key="5">
    <source>
        <dbReference type="EMBL" id="QQP10533.1"/>
    </source>
</evidence>
<keyword evidence="1" id="KW-0805">Transcription regulation</keyword>
<dbReference type="RefSeq" id="WP_053593475.1">
    <property type="nucleotide sequence ID" value="NZ_CP067341.1"/>
</dbReference>
<gene>
    <name evidence="5" type="ORF">FJQ98_14745</name>
</gene>
<keyword evidence="2" id="KW-0238">DNA-binding</keyword>
<proteinExistence type="predicted"/>
<dbReference type="CDD" id="cd07377">
    <property type="entry name" value="WHTH_GntR"/>
    <property type="match status" value="1"/>
</dbReference>
<evidence type="ECO:0000259" key="4">
    <source>
        <dbReference type="PROSITE" id="PS50949"/>
    </source>
</evidence>
<protein>
    <submittedName>
        <fullName evidence="5">GntR family transcriptional regulator</fullName>
    </submittedName>
</protein>
<dbReference type="PROSITE" id="PS50949">
    <property type="entry name" value="HTH_GNTR"/>
    <property type="match status" value="1"/>
</dbReference>
<evidence type="ECO:0000256" key="1">
    <source>
        <dbReference type="ARBA" id="ARBA00023015"/>
    </source>
</evidence>
<dbReference type="PANTHER" id="PTHR43537:SF24">
    <property type="entry name" value="GLUCONATE OPERON TRANSCRIPTIONAL REPRESSOR"/>
    <property type="match status" value="1"/>
</dbReference>
<dbReference type="InterPro" id="IPR036390">
    <property type="entry name" value="WH_DNA-bd_sf"/>
</dbReference>
<organism evidence="5 6">
    <name type="scientific">Lysinibacillus agricola</name>
    <dbReference type="NCBI Taxonomy" id="2590012"/>
    <lineage>
        <taxon>Bacteria</taxon>
        <taxon>Bacillati</taxon>
        <taxon>Bacillota</taxon>
        <taxon>Bacilli</taxon>
        <taxon>Bacillales</taxon>
        <taxon>Bacillaceae</taxon>
        <taxon>Lysinibacillus</taxon>
    </lineage>
</organism>
<keyword evidence="3" id="KW-0804">Transcription</keyword>
<reference evidence="5 6" key="1">
    <citation type="submission" date="2020-01" db="EMBL/GenBank/DDBJ databases">
        <authorList>
            <person name="Liu G."/>
            <person name="Liu B."/>
        </authorList>
    </citation>
    <scope>NUCLEOTIDE SEQUENCE [LARGE SCALE GENOMIC DNA]</scope>
    <source>
        <strain evidence="5 6">FJAT-51161</strain>
    </source>
</reference>
<keyword evidence="6" id="KW-1185">Reference proteome</keyword>
<name>A0ABX7ANP8_9BACI</name>
<dbReference type="SMART" id="SM00345">
    <property type="entry name" value="HTH_GNTR"/>
    <property type="match status" value="1"/>
</dbReference>
<sequence length="221" mass="26074">MTSLADQAYEILLERCIKADYMPGEKLSENRLSDDLNMSRTPIRTALIRLIRKKYIQSIDKKGIIVKGFSEKTFLDTCFFLADLQQIVLNDLIQKNNVELLEILDGIIAEQIKAHEQNDYYRYLICTYDYMEKTFESYNNEVLLQAFKNVRQNTTRMSMIIYNLTKQEPHYSTISMFQALNEGLRQQNPKSIHHYLLHNKKRINEIQQLFNVHGEHLNTDS</sequence>
<dbReference type="InterPro" id="IPR036388">
    <property type="entry name" value="WH-like_DNA-bd_sf"/>
</dbReference>
<dbReference type="SUPFAM" id="SSF46785">
    <property type="entry name" value="Winged helix' DNA-binding domain"/>
    <property type="match status" value="1"/>
</dbReference>
<feature type="domain" description="HTH gntR-type" evidence="4">
    <location>
        <begin position="2"/>
        <end position="69"/>
    </location>
</feature>